<keyword evidence="2" id="KW-0732">Signal</keyword>
<dbReference type="InterPro" id="IPR012661">
    <property type="entry name" value="CHP02448"/>
</dbReference>
<evidence type="ECO:0000256" key="1">
    <source>
        <dbReference type="SAM" id="MobiDB-lite"/>
    </source>
</evidence>
<evidence type="ECO:0000313" key="3">
    <source>
        <dbReference type="EMBL" id="TCL28645.1"/>
    </source>
</evidence>
<evidence type="ECO:0000313" key="4">
    <source>
        <dbReference type="Proteomes" id="UP000295169"/>
    </source>
</evidence>
<name>A0A4R1PSC7_9GAMM</name>
<feature type="signal peptide" evidence="2">
    <location>
        <begin position="1"/>
        <end position="21"/>
    </location>
</feature>
<gene>
    <name evidence="3" type="ORF">EV691_1201</name>
</gene>
<protein>
    <submittedName>
        <fullName evidence="3">Uncharacterized protein (TIGR02448 family)</fullName>
    </submittedName>
</protein>
<proteinExistence type="predicted"/>
<accession>A0A4R1PSC7</accession>
<organism evidence="3 4">
    <name type="scientific">Azotobacter chroococcum</name>
    <dbReference type="NCBI Taxonomy" id="353"/>
    <lineage>
        <taxon>Bacteria</taxon>
        <taxon>Pseudomonadati</taxon>
        <taxon>Pseudomonadota</taxon>
        <taxon>Gammaproteobacteria</taxon>
        <taxon>Pseudomonadales</taxon>
        <taxon>Pseudomonadaceae</taxon>
        <taxon>Azotobacter</taxon>
    </lineage>
</organism>
<dbReference type="Proteomes" id="UP000295169">
    <property type="component" value="Unassembled WGS sequence"/>
</dbReference>
<dbReference type="Pfam" id="PF09498">
    <property type="entry name" value="DUF2388"/>
    <property type="match status" value="1"/>
</dbReference>
<dbReference type="NCBIfam" id="TIGR02448">
    <property type="entry name" value="conserverd hypothetical protein"/>
    <property type="match status" value="1"/>
</dbReference>
<feature type="chain" id="PRO_5020686001" evidence="2">
    <location>
        <begin position="22"/>
        <end position="106"/>
    </location>
</feature>
<dbReference type="AlphaFoldDB" id="A0A4R1PSC7"/>
<sequence length="106" mass="10931">MPRLSLLIAAALLSAATSASATSLVVTTDAVGRATVGSSDATSDASSSDDDDDKLVREARDDAASFVASQGEIRGARLEAALQHIRHQTPQLEASDMQLAEAILAH</sequence>
<dbReference type="EMBL" id="SMMU01000020">
    <property type="protein sequence ID" value="TCL28645.1"/>
    <property type="molecule type" value="Genomic_DNA"/>
</dbReference>
<comment type="caution">
    <text evidence="3">The sequence shown here is derived from an EMBL/GenBank/DDBJ whole genome shotgun (WGS) entry which is preliminary data.</text>
</comment>
<dbReference type="RefSeq" id="WP_131298302.1">
    <property type="nucleotide sequence ID" value="NZ_JBHLST010000111.1"/>
</dbReference>
<feature type="region of interest" description="Disordered" evidence="1">
    <location>
        <begin position="35"/>
        <end position="54"/>
    </location>
</feature>
<reference evidence="3 4" key="1">
    <citation type="submission" date="2019-03" db="EMBL/GenBank/DDBJ databases">
        <title>Genomic Encyclopedia of Type Strains, Phase IV (KMG-IV): sequencing the most valuable type-strain genomes for metagenomic binning, comparative biology and taxonomic classification.</title>
        <authorList>
            <person name="Goeker M."/>
        </authorList>
    </citation>
    <scope>NUCLEOTIDE SEQUENCE [LARGE SCALE GENOMIC DNA]</scope>
    <source>
        <strain evidence="3 4">DSM 2286</strain>
    </source>
</reference>
<evidence type="ECO:0000256" key="2">
    <source>
        <dbReference type="SAM" id="SignalP"/>
    </source>
</evidence>